<feature type="transmembrane region" description="Helical" evidence="8">
    <location>
        <begin position="279"/>
        <end position="298"/>
    </location>
</feature>
<feature type="domain" description="Major facilitator superfamily (MFS) profile" evidence="9">
    <location>
        <begin position="10"/>
        <end position="395"/>
    </location>
</feature>
<dbReference type="InterPro" id="IPR020846">
    <property type="entry name" value="MFS_dom"/>
</dbReference>
<dbReference type="RefSeq" id="WP_136906041.1">
    <property type="nucleotide sequence ID" value="NZ_SWJZ01000031.1"/>
</dbReference>
<evidence type="ECO:0000256" key="2">
    <source>
        <dbReference type="ARBA" id="ARBA00006236"/>
    </source>
</evidence>
<evidence type="ECO:0000313" key="11">
    <source>
        <dbReference type="Proteomes" id="UP000310597"/>
    </source>
</evidence>
<evidence type="ECO:0000256" key="7">
    <source>
        <dbReference type="ARBA" id="ARBA00023136"/>
    </source>
</evidence>
<comment type="caution">
    <text evidence="10">The sequence shown here is derived from an EMBL/GenBank/DDBJ whole genome shotgun (WGS) entry which is preliminary data.</text>
</comment>
<keyword evidence="3 8" id="KW-0813">Transport</keyword>
<dbReference type="Gene3D" id="1.20.1720.10">
    <property type="entry name" value="Multidrug resistance protein D"/>
    <property type="match status" value="1"/>
</dbReference>
<evidence type="ECO:0000256" key="1">
    <source>
        <dbReference type="ARBA" id="ARBA00004651"/>
    </source>
</evidence>
<sequence>MTVEKPSPTIALVLGGLSALGPLAIDMYLPGLPTMVTDLGTNEGTIQYSLMVFFAGLTLGQLFYGPLSDRYGRKPLAYFGLALFVLGSLGSAFAGSVESLILFRAIEGLGGSIGMVIAMAVIRDLYTGHAAGRMMALVLMVLGVSPVLAPLAGSAMLAIADWKAIFLVLALVGLALIVCVAVALPETRAPEIRRASHPGRAFRHYLSLLGSRQFLPFVLVSAVAQAGFFAYISGSAFVFISVHGLSPTEYSVLFALNAVGLVIANQLSAPATRRFGSYAVARAATLVLMVSGLALVGMELAGLASVWSHSLLLFFVVAQAGMVMPVLSVRAMASFGSIAGTAAAMLGAIQFVGAAAASGAVGALADGTALPLVCVIAGCGIGAAAIAFAAFPSDTLSR</sequence>
<comment type="similarity">
    <text evidence="2 8">Belongs to the major facilitator superfamily. Bcr/CmlA family.</text>
</comment>
<dbReference type="GO" id="GO:0005886">
    <property type="term" value="C:plasma membrane"/>
    <property type="evidence" value="ECO:0007669"/>
    <property type="project" value="UniProtKB-SubCell"/>
</dbReference>
<evidence type="ECO:0000256" key="4">
    <source>
        <dbReference type="ARBA" id="ARBA00022475"/>
    </source>
</evidence>
<dbReference type="EMBL" id="SWJZ01000031">
    <property type="protein sequence ID" value="TKD21408.1"/>
    <property type="molecule type" value="Genomic_DNA"/>
</dbReference>
<feature type="transmembrane region" description="Helical" evidence="8">
    <location>
        <begin position="101"/>
        <end position="122"/>
    </location>
</feature>
<keyword evidence="4" id="KW-1003">Cell membrane</keyword>
<dbReference type="OrthoDB" id="9800416at2"/>
<dbReference type="Proteomes" id="UP000310597">
    <property type="component" value="Unassembled WGS sequence"/>
</dbReference>
<protein>
    <recommendedName>
        <fullName evidence="8">Bcr/CflA family efflux transporter</fullName>
    </recommendedName>
</protein>
<feature type="transmembrane region" description="Helical" evidence="8">
    <location>
        <begin position="76"/>
        <end position="95"/>
    </location>
</feature>
<evidence type="ECO:0000256" key="3">
    <source>
        <dbReference type="ARBA" id="ARBA00022448"/>
    </source>
</evidence>
<feature type="transmembrane region" description="Helical" evidence="8">
    <location>
        <begin position="369"/>
        <end position="391"/>
    </location>
</feature>
<comment type="subcellular location">
    <subcellularLocation>
        <location evidence="8">Cell inner membrane</location>
        <topology evidence="8">Multi-pass membrane protein</topology>
    </subcellularLocation>
    <subcellularLocation>
        <location evidence="1">Cell membrane</location>
        <topology evidence="1">Multi-pass membrane protein</topology>
    </subcellularLocation>
</comment>
<dbReference type="InterPro" id="IPR036259">
    <property type="entry name" value="MFS_trans_sf"/>
</dbReference>
<dbReference type="AlphaFoldDB" id="A0A4U1JQX0"/>
<keyword evidence="6 8" id="KW-1133">Transmembrane helix</keyword>
<dbReference type="InterPro" id="IPR004812">
    <property type="entry name" value="Efflux_drug-R_Bcr/CmlA"/>
</dbReference>
<feature type="transmembrane region" description="Helical" evidence="8">
    <location>
        <begin position="341"/>
        <end position="363"/>
    </location>
</feature>
<dbReference type="Pfam" id="PF07690">
    <property type="entry name" value="MFS_1"/>
    <property type="match status" value="1"/>
</dbReference>
<feature type="transmembrane region" description="Helical" evidence="8">
    <location>
        <begin position="7"/>
        <end position="25"/>
    </location>
</feature>
<dbReference type="PANTHER" id="PTHR23502:SF132">
    <property type="entry name" value="POLYAMINE TRANSPORTER 2-RELATED"/>
    <property type="match status" value="1"/>
</dbReference>
<feature type="transmembrane region" description="Helical" evidence="8">
    <location>
        <begin position="250"/>
        <end position="267"/>
    </location>
</feature>
<dbReference type="FunFam" id="1.20.1720.10:FF:000005">
    <property type="entry name" value="Bcr/CflA family efflux transporter"/>
    <property type="match status" value="1"/>
</dbReference>
<keyword evidence="5 8" id="KW-0812">Transmembrane</keyword>
<feature type="transmembrane region" description="Helical" evidence="8">
    <location>
        <begin position="214"/>
        <end position="238"/>
    </location>
</feature>
<feature type="transmembrane region" description="Helical" evidence="8">
    <location>
        <begin position="165"/>
        <end position="184"/>
    </location>
</feature>
<evidence type="ECO:0000256" key="8">
    <source>
        <dbReference type="RuleBase" id="RU365088"/>
    </source>
</evidence>
<proteinExistence type="inferred from homology"/>
<dbReference type="NCBIfam" id="TIGR00710">
    <property type="entry name" value="efflux_Bcr_CflA"/>
    <property type="match status" value="1"/>
</dbReference>
<feature type="transmembrane region" description="Helical" evidence="8">
    <location>
        <begin position="134"/>
        <end position="159"/>
    </location>
</feature>
<dbReference type="PANTHER" id="PTHR23502">
    <property type="entry name" value="MAJOR FACILITATOR SUPERFAMILY"/>
    <property type="match status" value="1"/>
</dbReference>
<evidence type="ECO:0000313" key="10">
    <source>
        <dbReference type="EMBL" id="TKD21408.1"/>
    </source>
</evidence>
<evidence type="ECO:0000256" key="5">
    <source>
        <dbReference type="ARBA" id="ARBA00022692"/>
    </source>
</evidence>
<organism evidence="10 11">
    <name type="scientific">Rhodobacter capsulatus</name>
    <name type="common">Rhodopseudomonas capsulata</name>
    <dbReference type="NCBI Taxonomy" id="1061"/>
    <lineage>
        <taxon>Bacteria</taxon>
        <taxon>Pseudomonadati</taxon>
        <taxon>Pseudomonadota</taxon>
        <taxon>Alphaproteobacteria</taxon>
        <taxon>Rhodobacterales</taxon>
        <taxon>Rhodobacter group</taxon>
        <taxon>Rhodobacter</taxon>
    </lineage>
</organism>
<dbReference type="CDD" id="cd17320">
    <property type="entry name" value="MFS_MdfA_MDR_like"/>
    <property type="match status" value="1"/>
</dbReference>
<feature type="transmembrane region" description="Helical" evidence="8">
    <location>
        <begin position="310"/>
        <end position="329"/>
    </location>
</feature>
<reference evidence="10 11" key="1">
    <citation type="submission" date="2019-04" db="EMBL/GenBank/DDBJ databases">
        <title>Draft Whole-Genome sequence of the purple photosynthetic bacterium Rhodobacter capsulatus SP108 with an indigenous class A beta-lactamase.</title>
        <authorList>
            <person name="Robertson S."/>
            <person name="Meyer T.E."/>
            <person name="Kyndt J.A."/>
        </authorList>
    </citation>
    <scope>NUCLEOTIDE SEQUENCE [LARGE SCALE GENOMIC DNA]</scope>
    <source>
        <strain evidence="10 11">SP108</strain>
    </source>
</reference>
<evidence type="ECO:0000259" key="9">
    <source>
        <dbReference type="PROSITE" id="PS50850"/>
    </source>
</evidence>
<dbReference type="InterPro" id="IPR011701">
    <property type="entry name" value="MFS"/>
</dbReference>
<dbReference type="GO" id="GO:0042910">
    <property type="term" value="F:xenobiotic transmembrane transporter activity"/>
    <property type="evidence" value="ECO:0007669"/>
    <property type="project" value="InterPro"/>
</dbReference>
<evidence type="ECO:0000256" key="6">
    <source>
        <dbReference type="ARBA" id="ARBA00022989"/>
    </source>
</evidence>
<dbReference type="GO" id="GO:1990961">
    <property type="term" value="P:xenobiotic detoxification by transmembrane export across the plasma membrane"/>
    <property type="evidence" value="ECO:0007669"/>
    <property type="project" value="InterPro"/>
</dbReference>
<name>A0A4U1JQX0_RHOCA</name>
<accession>A0A4U1JQX0</accession>
<keyword evidence="8" id="KW-0997">Cell inner membrane</keyword>
<feature type="transmembrane region" description="Helical" evidence="8">
    <location>
        <begin position="45"/>
        <end position="64"/>
    </location>
</feature>
<gene>
    <name evidence="10" type="ORF">FBT96_09405</name>
</gene>
<keyword evidence="7 8" id="KW-0472">Membrane</keyword>
<dbReference type="SUPFAM" id="SSF103473">
    <property type="entry name" value="MFS general substrate transporter"/>
    <property type="match status" value="1"/>
</dbReference>
<dbReference type="PROSITE" id="PS50850">
    <property type="entry name" value="MFS"/>
    <property type="match status" value="1"/>
</dbReference>